<evidence type="ECO:0000313" key="1">
    <source>
        <dbReference type="EMBL" id="EXI79929.1"/>
    </source>
</evidence>
<name>A0A011QM53_9PROT</name>
<protein>
    <submittedName>
        <fullName evidence="1">Uncharacterized protein</fullName>
    </submittedName>
</protein>
<proteinExistence type="predicted"/>
<evidence type="ECO:0000313" key="2">
    <source>
        <dbReference type="Proteomes" id="UP000021816"/>
    </source>
</evidence>
<dbReference type="PATRIC" id="fig|1454003.3.peg.2112"/>
<reference evidence="1 2" key="1">
    <citation type="submission" date="2014-02" db="EMBL/GenBank/DDBJ databases">
        <title>Expanding our view of genomic diversity in Candidatus Accumulibacter clades.</title>
        <authorList>
            <person name="Skennerton C.T."/>
            <person name="Barr J.J."/>
            <person name="Slater F.R."/>
            <person name="Bond P.L."/>
            <person name="Tyson G.W."/>
        </authorList>
    </citation>
    <scope>NUCLEOTIDE SEQUENCE [LARGE SCALE GENOMIC DNA]</scope>
    <source>
        <strain evidence="2">BA-92</strain>
    </source>
</reference>
<dbReference type="Proteomes" id="UP000021816">
    <property type="component" value="Unassembled WGS sequence"/>
</dbReference>
<accession>A0A011QM53</accession>
<comment type="caution">
    <text evidence="1">The sequence shown here is derived from an EMBL/GenBank/DDBJ whole genome shotgun (WGS) entry which is preliminary data.</text>
</comment>
<organism evidence="1 2">
    <name type="scientific">Candidatus Accumulibacter appositus</name>
    <dbReference type="NCBI Taxonomy" id="1454003"/>
    <lineage>
        <taxon>Bacteria</taxon>
        <taxon>Pseudomonadati</taxon>
        <taxon>Pseudomonadota</taxon>
        <taxon>Betaproteobacteria</taxon>
        <taxon>Candidatus Accumulibacter</taxon>
    </lineage>
</organism>
<sequence length="246" mass="26372">MTAMKAHWPHAFTMTMAIMLCTWSIETPAAIVTSDCASINRFCTLDELVGGGSMRINDQVFANWSADDEYTVAPVDMSLVSVIPLDDQALNPGFQLVTNGAMRVTGFDYIDINLAFYVSVVSGASPIVGSSLELSALEFGAGNVGGIVAVSSDVITANGIDVLGEQDVLEIVSLPSLLSDSIDFASQTALLVQTNILITGENLPDTVALGSFMQRFRQTALPEPPLLPLLGLTLLLLWRRRHRSPL</sequence>
<dbReference type="AlphaFoldDB" id="A0A011QM53"/>
<dbReference type="EMBL" id="JEMX01000044">
    <property type="protein sequence ID" value="EXI79929.1"/>
    <property type="molecule type" value="Genomic_DNA"/>
</dbReference>
<gene>
    <name evidence="1" type="ORF">AW10_02074</name>
</gene>